<dbReference type="InterPro" id="IPR001810">
    <property type="entry name" value="F-box_dom"/>
</dbReference>
<evidence type="ECO:0000313" key="3">
    <source>
        <dbReference type="EnsemblPlants" id="OPUNC08G17010.1"/>
    </source>
</evidence>
<sequence length="416" mass="46429">MEEEEEVSFGDLPADALEKILLGFPPSARRRLRLGCRHWRDAIDESMPETRSRSKTLVFINSQLSLLDYSQPASAAAYGLDDLVEGQCREVWRSAAAAYLDDPSMRTRMIGTCNGLLCLYDEPASNIVLLNPTTGETQWSIRWTVPKFIHAAFSFAYLETTGQYKIVHLRVERDLVRHRTRWALPSVEVLTLGEDVSWKNVKAPAGTSCNPYSGIVSVDGATHWISNDWKMLMSFDLTDERFVRGNFFAAGAAVTAPSRLPEGGGRDARGHRRRRLRRQGQSSEAFLSFPVALVWAGGVGARARRRRTTAGPDEVAPPGAARRLIELGHMISCAPWGFGQGEHVLTKLFGSLYAHPCVSGAGAARPQCSVCSVVRIDDYWPRIKPVFTYDPHRSMIHTFSFVETTEPLNIHHMSKR</sequence>
<dbReference type="HOGENOM" id="CLU_053613_0_0_1"/>
<feature type="domain" description="F-box" evidence="2">
    <location>
        <begin position="12"/>
        <end position="52"/>
    </location>
</feature>
<dbReference type="NCBIfam" id="TIGR01640">
    <property type="entry name" value="F_box_assoc_1"/>
    <property type="match status" value="1"/>
</dbReference>
<keyword evidence="4" id="KW-1185">Reference proteome</keyword>
<feature type="compositionally biased region" description="Basic residues" evidence="1">
    <location>
        <begin position="269"/>
        <end position="278"/>
    </location>
</feature>
<dbReference type="PANTHER" id="PTHR31672:SF13">
    <property type="entry name" value="F-BOX PROTEIN CPR30-LIKE"/>
    <property type="match status" value="1"/>
</dbReference>
<dbReference type="Proteomes" id="UP000026962">
    <property type="component" value="Chromosome 8"/>
</dbReference>
<dbReference type="eggNOG" id="ENOG502STSX">
    <property type="taxonomic scope" value="Eukaryota"/>
</dbReference>
<accession>A0A0E0LWB2</accession>
<feature type="region of interest" description="Disordered" evidence="1">
    <location>
        <begin position="259"/>
        <end position="281"/>
    </location>
</feature>
<proteinExistence type="predicted"/>
<dbReference type="STRING" id="4537.A0A0E0LWB2"/>
<dbReference type="InterPro" id="IPR006527">
    <property type="entry name" value="F-box-assoc_dom_typ1"/>
</dbReference>
<dbReference type="InterPro" id="IPR017451">
    <property type="entry name" value="F-box-assoc_interact_dom"/>
</dbReference>
<dbReference type="Gramene" id="OPUNC08G17010.1">
    <property type="protein sequence ID" value="OPUNC08G17010.1"/>
    <property type="gene ID" value="OPUNC08G17010"/>
</dbReference>
<dbReference type="AlphaFoldDB" id="A0A0E0LWB2"/>
<organism evidence="3">
    <name type="scientific">Oryza punctata</name>
    <name type="common">Red rice</name>
    <dbReference type="NCBI Taxonomy" id="4537"/>
    <lineage>
        <taxon>Eukaryota</taxon>
        <taxon>Viridiplantae</taxon>
        <taxon>Streptophyta</taxon>
        <taxon>Embryophyta</taxon>
        <taxon>Tracheophyta</taxon>
        <taxon>Spermatophyta</taxon>
        <taxon>Magnoliopsida</taxon>
        <taxon>Liliopsida</taxon>
        <taxon>Poales</taxon>
        <taxon>Poaceae</taxon>
        <taxon>BOP clade</taxon>
        <taxon>Oryzoideae</taxon>
        <taxon>Oryzeae</taxon>
        <taxon>Oryzinae</taxon>
        <taxon>Oryza</taxon>
    </lineage>
</organism>
<dbReference type="Pfam" id="PF00646">
    <property type="entry name" value="F-box"/>
    <property type="match status" value="1"/>
</dbReference>
<dbReference type="PANTHER" id="PTHR31672">
    <property type="entry name" value="BNACNNG10540D PROTEIN"/>
    <property type="match status" value="1"/>
</dbReference>
<dbReference type="SUPFAM" id="SSF81383">
    <property type="entry name" value="F-box domain"/>
    <property type="match status" value="1"/>
</dbReference>
<dbReference type="Pfam" id="PF07734">
    <property type="entry name" value="FBA_1"/>
    <property type="match status" value="1"/>
</dbReference>
<dbReference type="SMART" id="SM00256">
    <property type="entry name" value="FBOX"/>
    <property type="match status" value="1"/>
</dbReference>
<name>A0A0E0LWB2_ORYPU</name>
<evidence type="ECO:0000259" key="2">
    <source>
        <dbReference type="SMART" id="SM00256"/>
    </source>
</evidence>
<dbReference type="InterPro" id="IPR050796">
    <property type="entry name" value="SCF_F-box_component"/>
</dbReference>
<evidence type="ECO:0000256" key="1">
    <source>
        <dbReference type="SAM" id="MobiDB-lite"/>
    </source>
</evidence>
<dbReference type="EnsemblPlants" id="OPUNC08G17010.1">
    <property type="protein sequence ID" value="OPUNC08G17010.1"/>
    <property type="gene ID" value="OPUNC08G17010"/>
</dbReference>
<protein>
    <recommendedName>
        <fullName evidence="2">F-box domain-containing protein</fullName>
    </recommendedName>
</protein>
<reference evidence="3" key="1">
    <citation type="submission" date="2015-04" db="UniProtKB">
        <authorList>
            <consortium name="EnsemblPlants"/>
        </authorList>
    </citation>
    <scope>IDENTIFICATION</scope>
</reference>
<evidence type="ECO:0000313" key="4">
    <source>
        <dbReference type="Proteomes" id="UP000026962"/>
    </source>
</evidence>
<reference evidence="3" key="2">
    <citation type="submission" date="2018-05" db="EMBL/GenBank/DDBJ databases">
        <title>OpunRS2 (Oryza punctata Reference Sequence Version 2).</title>
        <authorList>
            <person name="Zhang J."/>
            <person name="Kudrna D."/>
            <person name="Lee S."/>
            <person name="Talag J."/>
            <person name="Welchert J."/>
            <person name="Wing R.A."/>
        </authorList>
    </citation>
    <scope>NUCLEOTIDE SEQUENCE [LARGE SCALE GENOMIC DNA]</scope>
</reference>
<dbReference type="InterPro" id="IPR036047">
    <property type="entry name" value="F-box-like_dom_sf"/>
</dbReference>